<dbReference type="AlphaFoldDB" id="A0A8J3CHC9"/>
<evidence type="ECO:0000313" key="2">
    <source>
        <dbReference type="EMBL" id="GGM77460.1"/>
    </source>
</evidence>
<name>A0A8J3CHC9_9PSEU</name>
<dbReference type="Pfam" id="PF01636">
    <property type="entry name" value="APH"/>
    <property type="match status" value="1"/>
</dbReference>
<evidence type="ECO:0000259" key="1">
    <source>
        <dbReference type="Pfam" id="PF01636"/>
    </source>
</evidence>
<dbReference type="Gene3D" id="3.90.1200.10">
    <property type="match status" value="1"/>
</dbReference>
<accession>A0A8J3CHC9</accession>
<protein>
    <submittedName>
        <fullName evidence="2">Aminoglycoside phosphotransferase</fullName>
    </submittedName>
</protein>
<sequence length="297" mass="32748">MTTTPAPDPALLAARAHVRFNMSTARPLREHGSAIYLLPEDGVIAKINRTDDDRQRASTAVAVARWLVAEQGFPATEPAAVDQPVVVDHLGATVTFWRYYPQGRQPAPTAGPLGALLARLHSLGNPPVSLRPYPPLYALGAVLERASTLPESDRTWLLERRAELIEQYISLDSPLGHGFIHGDAYPGNTVWGADNQVLLGDWDEVAQGPRELDLANTYQGGMRFGRTEGELREFSEAYGYDPTKWSGFAVLIAMRDLHTLASYIRLAEAGNESKRCELIHRISTLRAGDTSARWNIR</sequence>
<reference evidence="2" key="1">
    <citation type="journal article" date="2014" name="Int. J. Syst. Evol. Microbiol.">
        <title>Complete genome sequence of Corynebacterium casei LMG S-19264T (=DSM 44701T), isolated from a smear-ripened cheese.</title>
        <authorList>
            <consortium name="US DOE Joint Genome Institute (JGI-PGF)"/>
            <person name="Walter F."/>
            <person name="Albersmeier A."/>
            <person name="Kalinowski J."/>
            <person name="Ruckert C."/>
        </authorList>
    </citation>
    <scope>NUCLEOTIDE SEQUENCE</scope>
    <source>
        <strain evidence="2">CGMCC 4.5737</strain>
    </source>
</reference>
<organism evidence="2 3">
    <name type="scientific">Longimycelium tulufanense</name>
    <dbReference type="NCBI Taxonomy" id="907463"/>
    <lineage>
        <taxon>Bacteria</taxon>
        <taxon>Bacillati</taxon>
        <taxon>Actinomycetota</taxon>
        <taxon>Actinomycetes</taxon>
        <taxon>Pseudonocardiales</taxon>
        <taxon>Pseudonocardiaceae</taxon>
        <taxon>Longimycelium</taxon>
    </lineage>
</organism>
<dbReference type="Proteomes" id="UP000637578">
    <property type="component" value="Unassembled WGS sequence"/>
</dbReference>
<proteinExistence type="predicted"/>
<dbReference type="InterPro" id="IPR002575">
    <property type="entry name" value="Aminoglycoside_PTrfase"/>
</dbReference>
<reference evidence="2" key="2">
    <citation type="submission" date="2020-09" db="EMBL/GenBank/DDBJ databases">
        <authorList>
            <person name="Sun Q."/>
            <person name="Zhou Y."/>
        </authorList>
    </citation>
    <scope>NUCLEOTIDE SEQUENCE</scope>
    <source>
        <strain evidence="2">CGMCC 4.5737</strain>
    </source>
</reference>
<comment type="caution">
    <text evidence="2">The sequence shown here is derived from an EMBL/GenBank/DDBJ whole genome shotgun (WGS) entry which is preliminary data.</text>
</comment>
<gene>
    <name evidence="2" type="ORF">GCM10012275_55200</name>
</gene>
<feature type="domain" description="Aminoglycoside phosphotransferase" evidence="1">
    <location>
        <begin position="43"/>
        <end position="246"/>
    </location>
</feature>
<dbReference type="SUPFAM" id="SSF56112">
    <property type="entry name" value="Protein kinase-like (PK-like)"/>
    <property type="match status" value="1"/>
</dbReference>
<evidence type="ECO:0000313" key="3">
    <source>
        <dbReference type="Proteomes" id="UP000637578"/>
    </source>
</evidence>
<keyword evidence="3" id="KW-1185">Reference proteome</keyword>
<dbReference type="EMBL" id="BMMK01000039">
    <property type="protein sequence ID" value="GGM77460.1"/>
    <property type="molecule type" value="Genomic_DNA"/>
</dbReference>
<dbReference type="InterPro" id="IPR011009">
    <property type="entry name" value="Kinase-like_dom_sf"/>
</dbReference>